<evidence type="ECO:0000313" key="2">
    <source>
        <dbReference type="EMBL" id="KAK4131072.1"/>
    </source>
</evidence>
<feature type="region of interest" description="Disordered" evidence="1">
    <location>
        <begin position="286"/>
        <end position="317"/>
    </location>
</feature>
<keyword evidence="3" id="KW-1185">Reference proteome</keyword>
<feature type="compositionally biased region" description="Polar residues" evidence="1">
    <location>
        <begin position="85"/>
        <end position="102"/>
    </location>
</feature>
<evidence type="ECO:0000313" key="3">
    <source>
        <dbReference type="Proteomes" id="UP001304895"/>
    </source>
</evidence>
<gene>
    <name evidence="2" type="ORF">BT67DRAFT_458301</name>
</gene>
<feature type="compositionally biased region" description="Basic and acidic residues" evidence="1">
    <location>
        <begin position="189"/>
        <end position="208"/>
    </location>
</feature>
<protein>
    <submittedName>
        <fullName evidence="2">Uncharacterized protein</fullName>
    </submittedName>
</protein>
<feature type="region of interest" description="Disordered" evidence="1">
    <location>
        <begin position="61"/>
        <end position="105"/>
    </location>
</feature>
<feature type="compositionally biased region" description="Basic and acidic residues" evidence="1">
    <location>
        <begin position="136"/>
        <end position="154"/>
    </location>
</feature>
<dbReference type="EMBL" id="MU853428">
    <property type="protein sequence ID" value="KAK4131072.1"/>
    <property type="molecule type" value="Genomic_DNA"/>
</dbReference>
<feature type="region of interest" description="Disordered" evidence="1">
    <location>
        <begin position="980"/>
        <end position="1022"/>
    </location>
</feature>
<feature type="region of interest" description="Disordered" evidence="1">
    <location>
        <begin position="36"/>
        <end position="55"/>
    </location>
</feature>
<feature type="region of interest" description="Disordered" evidence="1">
    <location>
        <begin position="176"/>
        <end position="209"/>
    </location>
</feature>
<sequence>MLSAGIAALGRAERCRALAPLRLARPAHVAVRWHSATTLPNHDDDGRGARTPDDTFASAVEPLQGEDIGKDSHEQWPGRQPPEPLSTSTPKNLSGTPLQTSQHGKDTHTLALLAARWAEEARLSTSKDTAAPNGVSDRREPKSRTKPRETRRSVPDASPDVFTKFLVRGAQAEVARLPTSKDAAPSGVFDRREPKPRTKPLETRRSASDADSDIFTKVLVRGTQAEEARLLMFPDEAPDGVFDRREPKSRTKPSENQRSVPDAGHDIFSQVLAQGTQAAEARLLTSTDTAPNGVFDRVEPTPGTTPFENRRSAPDAGSNILSKVLVAGHHEETGRSTWGRPPGDNLRESGAELLEGTHEDFRNQRVEFQVLEVPKDPSQLKALPKGFHDMTFEEQQEELWIVHAESRLGREWEMADSGKHRPYNNDYPPYSPSKVLGMLYRWRSRAWTSHEWRLARAIAGNRSLRLPVLATQAWLRRHALLARRRGVTLKIERYLSDTEEWKANLADLERQTGITEADIKQWLWILYPVSGDAKLQRFIKSDCRKPLFLLTLLLAKDKTIQEPATFVALLKYIKDNYVLAERPPDEGSHPAYQGQGRSMTWWHYLVFLYRLVWHCREGWPAAMPLLARLTADYIGTMRLEGGGKAMTGYQARSLVLNKALQYFSWPARVRPLDHMEHNWAAQRHLLRLAAAADPPLVMDQNGYRSVRKVLIALSKTKGEAKNADWTSKTWPPYRRTFDGVDERRHPEDDLSRSAKAGLLVREAGYGDDIVDRALSALGGSTFGQSPTIQTRSLPPPFFSGQLASHNIYSEWAAQVRATRNAREAWMVFENPPEAEIRPNLQVYAEMFDKLYARPVSGSSAIRPGDAKEAFPVHDANLSEFEIARLTPPSPDELYDAMMLHDKLVPSGSCLAVLVRNAPSKTAALRYLGDSPYEPYIKALRERVSWEDGENLRALSRIPLSVFNAWIAMLCRLHTRNPREDGMMGEPLGKIEDLNPSAAPSADASSPAGQLPEEKSQSGARGVSQGGLIREAIELATVFQAHNPKFAHRDARPWHTIMGALAGSKVLYSRMGAAHNVIETLMAFLKLYQRTTLSKGIDPVCFETLCLMLRKTLRLATFEDRNGEVVPRDTISCCSEIEELVAMAHRFAVRAFRDLTRPVPGGVSSGGGGGPPVEMPRYNVLGRPLHRYMLALGCCGDQKEMVRVMDWILDGWDRDYIREEARAPHDLKYHYMMRTFGYFVKVGVDLVEPAEMERLETRLAALRETKGCTWFWPTDSWANGPAEMIPEGDTDLVLLERWPRLRQMVNFGEPSAASAALLSELTAELPVTWEADSLAAASDLA</sequence>
<name>A0AAN6UDL9_9PEZI</name>
<feature type="compositionally biased region" description="Basic and acidic residues" evidence="1">
    <location>
        <begin position="67"/>
        <end position="76"/>
    </location>
</feature>
<feature type="compositionally biased region" description="Basic and acidic residues" evidence="1">
    <location>
        <begin position="241"/>
        <end position="255"/>
    </location>
</feature>
<dbReference type="Proteomes" id="UP001304895">
    <property type="component" value="Unassembled WGS sequence"/>
</dbReference>
<feature type="region of interest" description="Disordered" evidence="1">
    <location>
        <begin position="232"/>
        <end position="263"/>
    </location>
</feature>
<organism evidence="2 3">
    <name type="scientific">Trichocladium antarcticum</name>
    <dbReference type="NCBI Taxonomy" id="1450529"/>
    <lineage>
        <taxon>Eukaryota</taxon>
        <taxon>Fungi</taxon>
        <taxon>Dikarya</taxon>
        <taxon>Ascomycota</taxon>
        <taxon>Pezizomycotina</taxon>
        <taxon>Sordariomycetes</taxon>
        <taxon>Sordariomycetidae</taxon>
        <taxon>Sordariales</taxon>
        <taxon>Chaetomiaceae</taxon>
        <taxon>Trichocladium</taxon>
    </lineage>
</organism>
<comment type="caution">
    <text evidence="2">The sequence shown here is derived from an EMBL/GenBank/DDBJ whole genome shotgun (WGS) entry which is preliminary data.</text>
</comment>
<reference evidence="2" key="2">
    <citation type="submission" date="2023-05" db="EMBL/GenBank/DDBJ databases">
        <authorList>
            <consortium name="Lawrence Berkeley National Laboratory"/>
            <person name="Steindorff A."/>
            <person name="Hensen N."/>
            <person name="Bonometti L."/>
            <person name="Westerberg I."/>
            <person name="Brannstrom I.O."/>
            <person name="Guillou S."/>
            <person name="Cros-Aarteil S."/>
            <person name="Calhoun S."/>
            <person name="Haridas S."/>
            <person name="Kuo A."/>
            <person name="Mondo S."/>
            <person name="Pangilinan J."/>
            <person name="Riley R."/>
            <person name="Labutti K."/>
            <person name="Andreopoulos B."/>
            <person name="Lipzen A."/>
            <person name="Chen C."/>
            <person name="Yanf M."/>
            <person name="Daum C."/>
            <person name="Ng V."/>
            <person name="Clum A."/>
            <person name="Ohm R."/>
            <person name="Martin F."/>
            <person name="Silar P."/>
            <person name="Natvig D."/>
            <person name="Lalanne C."/>
            <person name="Gautier V."/>
            <person name="Ament-Velasquez S.L."/>
            <person name="Kruys A."/>
            <person name="Hutchinson M.I."/>
            <person name="Powell A.J."/>
            <person name="Barry K."/>
            <person name="Miller A.N."/>
            <person name="Grigoriev I.V."/>
            <person name="Debuchy R."/>
            <person name="Gladieux P."/>
            <person name="Thoren M.H."/>
            <person name="Johannesson H."/>
        </authorList>
    </citation>
    <scope>NUCLEOTIDE SEQUENCE</scope>
    <source>
        <strain evidence="2">CBS 123565</strain>
    </source>
</reference>
<reference evidence="2" key="1">
    <citation type="journal article" date="2023" name="Mol. Phylogenet. Evol.">
        <title>Genome-scale phylogeny and comparative genomics of the fungal order Sordariales.</title>
        <authorList>
            <person name="Hensen N."/>
            <person name="Bonometti L."/>
            <person name="Westerberg I."/>
            <person name="Brannstrom I.O."/>
            <person name="Guillou S."/>
            <person name="Cros-Aarteil S."/>
            <person name="Calhoun S."/>
            <person name="Haridas S."/>
            <person name="Kuo A."/>
            <person name="Mondo S."/>
            <person name="Pangilinan J."/>
            <person name="Riley R."/>
            <person name="LaButti K."/>
            <person name="Andreopoulos B."/>
            <person name="Lipzen A."/>
            <person name="Chen C."/>
            <person name="Yan M."/>
            <person name="Daum C."/>
            <person name="Ng V."/>
            <person name="Clum A."/>
            <person name="Steindorff A."/>
            <person name="Ohm R.A."/>
            <person name="Martin F."/>
            <person name="Silar P."/>
            <person name="Natvig D.O."/>
            <person name="Lalanne C."/>
            <person name="Gautier V."/>
            <person name="Ament-Velasquez S.L."/>
            <person name="Kruys A."/>
            <person name="Hutchinson M.I."/>
            <person name="Powell A.J."/>
            <person name="Barry K."/>
            <person name="Miller A.N."/>
            <person name="Grigoriev I.V."/>
            <person name="Debuchy R."/>
            <person name="Gladieux P."/>
            <person name="Hiltunen Thoren M."/>
            <person name="Johannesson H."/>
        </authorList>
    </citation>
    <scope>NUCLEOTIDE SEQUENCE</scope>
    <source>
        <strain evidence="2">CBS 123565</strain>
    </source>
</reference>
<feature type="compositionally biased region" description="Basic and acidic residues" evidence="1">
    <location>
        <begin position="41"/>
        <end position="53"/>
    </location>
</feature>
<accession>A0AAN6UDL9</accession>
<feature type="compositionally biased region" description="Low complexity" evidence="1">
    <location>
        <begin position="995"/>
        <end position="1007"/>
    </location>
</feature>
<proteinExistence type="predicted"/>
<evidence type="ECO:0000256" key="1">
    <source>
        <dbReference type="SAM" id="MobiDB-lite"/>
    </source>
</evidence>
<feature type="region of interest" description="Disordered" evidence="1">
    <location>
        <begin position="123"/>
        <end position="157"/>
    </location>
</feature>